<dbReference type="SUPFAM" id="SSF53335">
    <property type="entry name" value="S-adenosyl-L-methionine-dependent methyltransferases"/>
    <property type="match status" value="1"/>
</dbReference>
<accession>E8KIC7</accession>
<keyword evidence="2" id="KW-1185">Reference proteome</keyword>
<dbReference type="Gene3D" id="2.40.50.1070">
    <property type="match status" value="1"/>
</dbReference>
<gene>
    <name evidence="1" type="ORF">HMPREF0027_1594</name>
</gene>
<dbReference type="HOGENOM" id="CLU_1792358_0_0_6"/>
<dbReference type="GO" id="GO:0032259">
    <property type="term" value="P:methylation"/>
    <property type="evidence" value="ECO:0007669"/>
    <property type="project" value="UniProtKB-KW"/>
</dbReference>
<dbReference type="InterPro" id="IPR029063">
    <property type="entry name" value="SAM-dependent_MTases_sf"/>
</dbReference>
<dbReference type="Proteomes" id="UP000005467">
    <property type="component" value="Unassembled WGS sequence"/>
</dbReference>
<proteinExistence type="predicted"/>
<dbReference type="GO" id="GO:0008168">
    <property type="term" value="F:methyltransferase activity"/>
    <property type="evidence" value="ECO:0007669"/>
    <property type="project" value="UniProtKB-KW"/>
</dbReference>
<evidence type="ECO:0000313" key="2">
    <source>
        <dbReference type="Proteomes" id="UP000005467"/>
    </source>
</evidence>
<dbReference type="AlphaFoldDB" id="E8KIC7"/>
<keyword evidence="1" id="KW-0489">Methyltransferase</keyword>
<comment type="caution">
    <text evidence="1">The sequence shown here is derived from an EMBL/GenBank/DDBJ whole genome shotgun (WGS) entry which is preliminary data.</text>
</comment>
<reference evidence="1 2" key="1">
    <citation type="submission" date="2011-01" db="EMBL/GenBank/DDBJ databases">
        <authorList>
            <person name="Muzny D."/>
            <person name="Qin X."/>
            <person name="Deng J."/>
            <person name="Jiang H."/>
            <person name="Liu Y."/>
            <person name="Qu J."/>
            <person name="Song X.-Z."/>
            <person name="Zhang L."/>
            <person name="Thornton R."/>
            <person name="Coyle M."/>
            <person name="Francisco L."/>
            <person name="Jackson L."/>
            <person name="Javaid M."/>
            <person name="Korchina V."/>
            <person name="Kovar C."/>
            <person name="Mata R."/>
            <person name="Mathew T."/>
            <person name="Ngo R."/>
            <person name="Nguyen L."/>
            <person name="Nguyen N."/>
            <person name="Okwuonu G."/>
            <person name="Ongeri F."/>
            <person name="Pham C."/>
            <person name="Simmons D."/>
            <person name="Wilczek-Boney K."/>
            <person name="Hale W."/>
            <person name="Jakkamsetti A."/>
            <person name="Pham P."/>
            <person name="Ruth R."/>
            <person name="San Lucas F."/>
            <person name="Warren J."/>
            <person name="Zhang J."/>
            <person name="Zhao Z."/>
            <person name="Zhou C."/>
            <person name="Zhu D."/>
            <person name="Lee S."/>
            <person name="Bess C."/>
            <person name="Blankenburg K."/>
            <person name="Forbes L."/>
            <person name="Fu Q."/>
            <person name="Gubbala S."/>
            <person name="Hirani K."/>
            <person name="Jayaseelan J.C."/>
            <person name="Lara F."/>
            <person name="Munidasa M."/>
            <person name="Palculict T."/>
            <person name="Patil S."/>
            <person name="Pu L.-L."/>
            <person name="Saada N."/>
            <person name="Tang L."/>
            <person name="Weissenberger G."/>
            <person name="Zhu Y."/>
            <person name="Hemphill L."/>
            <person name="Shang Y."/>
            <person name="Youmans B."/>
            <person name="Ayvaz T."/>
            <person name="Ross M."/>
            <person name="Santibanez J."/>
            <person name="Aqrawi P."/>
            <person name="Gross S."/>
            <person name="Joshi V."/>
            <person name="Fowler G."/>
            <person name="Nazareth L."/>
            <person name="Reid J."/>
            <person name="Worley K."/>
            <person name="Petrosino J."/>
            <person name="Highlander S."/>
            <person name="Gibbs R."/>
        </authorList>
    </citation>
    <scope>NUCLEOTIDE SEQUENCE [LARGE SCALE GENOMIC DNA]</scope>
    <source>
        <strain evidence="1 2">ATCC 25976</strain>
    </source>
</reference>
<dbReference type="Gene3D" id="3.40.50.150">
    <property type="entry name" value="Vaccinia Virus protein VP39"/>
    <property type="match status" value="1"/>
</dbReference>
<protein>
    <submittedName>
        <fullName evidence="1">Putative 23S rRNA 5-methyluridine methyltransferase</fullName>
    </submittedName>
</protein>
<evidence type="ECO:0000313" key="1">
    <source>
        <dbReference type="EMBL" id="EFX91346.1"/>
    </source>
</evidence>
<organism evidence="1 2">
    <name type="scientific">Actinobacillus ureae ATCC 25976</name>
    <dbReference type="NCBI Taxonomy" id="887324"/>
    <lineage>
        <taxon>Bacteria</taxon>
        <taxon>Pseudomonadati</taxon>
        <taxon>Pseudomonadota</taxon>
        <taxon>Gammaproteobacteria</taxon>
        <taxon>Pasteurellales</taxon>
        <taxon>Pasteurellaceae</taxon>
        <taxon>Actinobacillus</taxon>
    </lineage>
</organism>
<keyword evidence="1" id="KW-0808">Transferase</keyword>
<sequence>MQHIPLDLQREAKQCALFQRLQKLQSQPIDFQPMIVGNDKGYPRRAKLSIELQNNQLAIGFRMQNSNQIIPLEQCEVLVEPLSQLIKPLQSLFSMWQKKNHWDILNWFKRIIRLRCWCVTSSNSIRKIAKICNSLLNNIHFHCM</sequence>
<name>E8KIC7_9PAST</name>
<dbReference type="EMBL" id="AEVG01000111">
    <property type="protein sequence ID" value="EFX91346.1"/>
    <property type="molecule type" value="Genomic_DNA"/>
</dbReference>